<keyword evidence="9" id="KW-1185">Reference proteome</keyword>
<dbReference type="CDD" id="cd00302">
    <property type="entry name" value="cytochrome_P450"/>
    <property type="match status" value="1"/>
</dbReference>
<dbReference type="STRING" id="1137799.GZ78_15340"/>
<dbReference type="RefSeq" id="WP_034837217.1">
    <property type="nucleotide sequence ID" value="NZ_JOKH01000003.1"/>
</dbReference>
<organism evidence="8 9">
    <name type="scientific">Endozoicomonas numazuensis</name>
    <dbReference type="NCBI Taxonomy" id="1137799"/>
    <lineage>
        <taxon>Bacteria</taxon>
        <taxon>Pseudomonadati</taxon>
        <taxon>Pseudomonadota</taxon>
        <taxon>Gammaproteobacteria</taxon>
        <taxon>Oceanospirillales</taxon>
        <taxon>Endozoicomonadaceae</taxon>
        <taxon>Endozoicomonas</taxon>
    </lineage>
</organism>
<evidence type="ECO:0000256" key="2">
    <source>
        <dbReference type="ARBA" id="ARBA00022617"/>
    </source>
</evidence>
<reference evidence="8 9" key="1">
    <citation type="submission" date="2014-06" db="EMBL/GenBank/DDBJ databases">
        <title>Whole Genome Sequences of Three Symbiotic Endozoicomonas Bacteria.</title>
        <authorList>
            <person name="Neave M.J."/>
            <person name="Apprill A."/>
            <person name="Voolstra C.R."/>
        </authorList>
    </citation>
    <scope>NUCLEOTIDE SEQUENCE [LARGE SCALE GENOMIC DNA]</scope>
    <source>
        <strain evidence="8 9">DSM 25634</strain>
    </source>
</reference>
<protein>
    <recommendedName>
        <fullName evidence="10">Cytochrome P450</fullName>
    </recommendedName>
</protein>
<keyword evidence="2 7" id="KW-0349">Heme</keyword>
<dbReference type="OrthoDB" id="9764248at2"/>
<dbReference type="Gene3D" id="1.10.630.10">
    <property type="entry name" value="Cytochrome P450"/>
    <property type="match status" value="1"/>
</dbReference>
<dbReference type="PANTHER" id="PTHR24291">
    <property type="entry name" value="CYTOCHROME P450 FAMILY 4"/>
    <property type="match status" value="1"/>
</dbReference>
<dbReference type="PRINTS" id="PR00463">
    <property type="entry name" value="EP450I"/>
</dbReference>
<dbReference type="PRINTS" id="PR00385">
    <property type="entry name" value="P450"/>
</dbReference>
<keyword evidence="4" id="KW-0560">Oxidoreductase</keyword>
<dbReference type="Proteomes" id="UP000028073">
    <property type="component" value="Unassembled WGS sequence"/>
</dbReference>
<dbReference type="InterPro" id="IPR002401">
    <property type="entry name" value="Cyt_P450_E_grp-I"/>
</dbReference>
<evidence type="ECO:0000256" key="5">
    <source>
        <dbReference type="ARBA" id="ARBA00023004"/>
    </source>
</evidence>
<gene>
    <name evidence="8" type="ORF">GZ78_15340</name>
</gene>
<dbReference type="eggNOG" id="COG2124">
    <property type="taxonomic scope" value="Bacteria"/>
</dbReference>
<dbReference type="GO" id="GO:0005506">
    <property type="term" value="F:iron ion binding"/>
    <property type="evidence" value="ECO:0007669"/>
    <property type="project" value="InterPro"/>
</dbReference>
<sequence>MGYKLTVASWTPENFINIANLVSQHPPFSQYGFAAMLSTLSSQLQHKSHICVTKDDQLVGYAGWMLTNTTAITNWLNNNEDPVPDWDHPEAALVNITVSNERKAIAQLVRGISDGCAGLPVYRKRTFQGDRKSHKRPPIMGRKQFSATETKQLEFQSEQRLIELLTDVYQRTDRNIPAKPFPMTFIDSPEVAFQIFRNHQIFEKDYDFLEDFAKGRFSANGEEWEQRQALTQTFYSKATDLKNPDAVYDIYCRHLTSHPIHSPQELYNVFLSAATEVVLRAFGIREDIGWDANHANKILKLLQIRQAISWSPALNSFSQVSVKALKEERVITEERFFKSPEGAKFLNILAKSMMLCPSFSPVEELAQNLLAATETTASSLSWAVELLSKQPELQQHLRINNDPESVEFKGFLNEMWRLYPPVPIVTRKANQDFKQNQMKFKKDQHMLVSIIGLHTHPDYWTNPLVFNPERPEFMNDSYDRKAFLPFLAGTRSCGGRKLGKMEVEQGIRALLHCFDLKQDPGPSRINYVTTLRPVFSSSFRLDSR</sequence>
<dbReference type="InterPro" id="IPR050196">
    <property type="entry name" value="Cytochrome_P450_Monoox"/>
</dbReference>
<keyword evidence="6" id="KW-0503">Monooxygenase</keyword>
<feature type="binding site" description="axial binding residue" evidence="7">
    <location>
        <position position="493"/>
    </location>
    <ligand>
        <name>heme</name>
        <dbReference type="ChEBI" id="CHEBI:30413"/>
    </ligand>
    <ligandPart>
        <name>Fe</name>
        <dbReference type="ChEBI" id="CHEBI:18248"/>
    </ligandPart>
</feature>
<dbReference type="Pfam" id="PF00067">
    <property type="entry name" value="p450"/>
    <property type="match status" value="1"/>
</dbReference>
<proteinExistence type="inferred from homology"/>
<comment type="cofactor">
    <cofactor evidence="7">
        <name>heme</name>
        <dbReference type="ChEBI" id="CHEBI:30413"/>
    </cofactor>
</comment>
<evidence type="ECO:0008006" key="10">
    <source>
        <dbReference type="Google" id="ProtNLM"/>
    </source>
</evidence>
<evidence type="ECO:0000256" key="3">
    <source>
        <dbReference type="ARBA" id="ARBA00022723"/>
    </source>
</evidence>
<dbReference type="GO" id="GO:0020037">
    <property type="term" value="F:heme binding"/>
    <property type="evidence" value="ECO:0007669"/>
    <property type="project" value="InterPro"/>
</dbReference>
<dbReference type="AlphaFoldDB" id="A0A081NFI5"/>
<name>A0A081NFI5_9GAMM</name>
<comment type="caution">
    <text evidence="8">The sequence shown here is derived from an EMBL/GenBank/DDBJ whole genome shotgun (WGS) entry which is preliminary data.</text>
</comment>
<keyword evidence="3 7" id="KW-0479">Metal-binding</keyword>
<evidence type="ECO:0000256" key="4">
    <source>
        <dbReference type="ARBA" id="ARBA00023002"/>
    </source>
</evidence>
<evidence type="ECO:0000256" key="7">
    <source>
        <dbReference type="PIRSR" id="PIRSR602401-1"/>
    </source>
</evidence>
<dbReference type="SUPFAM" id="SSF48264">
    <property type="entry name" value="Cytochrome P450"/>
    <property type="match status" value="1"/>
</dbReference>
<comment type="similarity">
    <text evidence="1">Belongs to the cytochrome P450 family.</text>
</comment>
<keyword evidence="5 7" id="KW-0408">Iron</keyword>
<dbReference type="PANTHER" id="PTHR24291:SF50">
    <property type="entry name" value="BIFUNCTIONAL ALBAFLAVENONE MONOOXYGENASE_TERPENE SYNTHASE"/>
    <property type="match status" value="1"/>
</dbReference>
<accession>A0A081NFI5</accession>
<evidence type="ECO:0000313" key="8">
    <source>
        <dbReference type="EMBL" id="KEQ17208.1"/>
    </source>
</evidence>
<dbReference type="GO" id="GO:0016705">
    <property type="term" value="F:oxidoreductase activity, acting on paired donors, with incorporation or reduction of molecular oxygen"/>
    <property type="evidence" value="ECO:0007669"/>
    <property type="project" value="InterPro"/>
</dbReference>
<dbReference type="EMBL" id="JOKH01000003">
    <property type="protein sequence ID" value="KEQ17208.1"/>
    <property type="molecule type" value="Genomic_DNA"/>
</dbReference>
<evidence type="ECO:0000313" key="9">
    <source>
        <dbReference type="Proteomes" id="UP000028073"/>
    </source>
</evidence>
<evidence type="ECO:0000256" key="6">
    <source>
        <dbReference type="ARBA" id="ARBA00023033"/>
    </source>
</evidence>
<evidence type="ECO:0000256" key="1">
    <source>
        <dbReference type="ARBA" id="ARBA00010617"/>
    </source>
</evidence>
<dbReference type="InterPro" id="IPR001128">
    <property type="entry name" value="Cyt_P450"/>
</dbReference>
<dbReference type="GO" id="GO:0004497">
    <property type="term" value="F:monooxygenase activity"/>
    <property type="evidence" value="ECO:0007669"/>
    <property type="project" value="UniProtKB-KW"/>
</dbReference>
<dbReference type="InterPro" id="IPR036396">
    <property type="entry name" value="Cyt_P450_sf"/>
</dbReference>